<dbReference type="Pfam" id="PF13289">
    <property type="entry name" value="SIR2_2"/>
    <property type="match status" value="1"/>
</dbReference>
<protein>
    <submittedName>
        <fullName evidence="2">SIR2 family protein</fullName>
    </submittedName>
</protein>
<proteinExistence type="predicted"/>
<organism evidence="2 3">
    <name type="scientific">Luteibacter sahnii</name>
    <dbReference type="NCBI Taxonomy" id="3021977"/>
    <lineage>
        <taxon>Bacteria</taxon>
        <taxon>Pseudomonadati</taxon>
        <taxon>Pseudomonadota</taxon>
        <taxon>Gammaproteobacteria</taxon>
        <taxon>Lysobacterales</taxon>
        <taxon>Rhodanobacteraceae</taxon>
        <taxon>Luteibacter</taxon>
    </lineage>
</organism>
<feature type="domain" description="NAD(+) hydrolase ThsA Sir2/TIR-associating SLOG" evidence="1">
    <location>
        <begin position="271"/>
        <end position="480"/>
    </location>
</feature>
<dbReference type="InterPro" id="IPR041486">
    <property type="entry name" value="ThsA_STALD"/>
</dbReference>
<dbReference type="SUPFAM" id="SSF52467">
    <property type="entry name" value="DHS-like NAD/FAD-binding domain"/>
    <property type="match status" value="1"/>
</dbReference>
<dbReference type="Proteomes" id="UP001528850">
    <property type="component" value="Unassembled WGS sequence"/>
</dbReference>
<comment type="caution">
    <text evidence="2">The sequence shown here is derived from an EMBL/GenBank/DDBJ whole genome shotgun (WGS) entry which is preliminary data.</text>
</comment>
<evidence type="ECO:0000313" key="2">
    <source>
        <dbReference type="EMBL" id="MDF4025743.1"/>
    </source>
</evidence>
<accession>A0ABT6BCC2</accession>
<name>A0ABT6BCC2_9GAMM</name>
<keyword evidence="3" id="KW-1185">Reference proteome</keyword>
<sequence>MSRPKSFSPRIEGFIDDYVRQLVAGTAAVFAGAGLSRDAGFVNWVELLDKSAREIGLAGAGGHDLVALAQYYVNQVSRDRLNKAIVNRFAKKAKVTKSHEILARLPIMDWWTTNYDTMIEKALKEANRVADVKEKPRDMARAWPRRDAIVYKMHGDVRSPADAILQTAQYESYASTHTVFVNALQGDLTTKTFLFVGFSFTDPNLTHIFSRLPLKGEREHYFFVKQIDRKAFPNTDEGEQQYRYALTLQVLRNEDLRRYGVTALEIEDYKDVPLILGEIERRYRRRTVFISGNAEEFKGWGREPAQQFLTKLSGELVRNQFRVLTGFGTGVGTAVINGALREIDATPGECSWEQLIMRPFPQTDPNDPMTKALWTRYRTKIVSECGVAIFVFGNKTVEGKKGVVDATGMQEEFDLALEGGLLPLPIASTGYMAKKFAKVLRDNPKLVTNAPLQYEAVLKKVSDSSAGPESMDAIVDAIVAFMIDIND</sequence>
<gene>
    <name evidence="2" type="ORF">P3W24_12270</name>
</gene>
<dbReference type="EMBL" id="JARJJS010000003">
    <property type="protein sequence ID" value="MDF4025743.1"/>
    <property type="molecule type" value="Genomic_DNA"/>
</dbReference>
<dbReference type="InterPro" id="IPR029035">
    <property type="entry name" value="DHS-like_NAD/FAD-binding_dom"/>
</dbReference>
<reference evidence="2 3" key="1">
    <citation type="journal article" date="2024" name="Curr. Microbiol.">
        <title>Luteibacter sahnii sp. nov., A Novel Yellow-Colored Xanthomonadin Pigment Producing Probiotic Bacterium from Healthy Rice Seed Microbiome.</title>
        <authorList>
            <person name="Jaiswal G."/>
            <person name="Rana R."/>
            <person name="Nayak P.K."/>
            <person name="Chouhan R."/>
            <person name="Gandhi S.G."/>
            <person name="Patel H.K."/>
            <person name="Patil P.B."/>
        </authorList>
    </citation>
    <scope>NUCLEOTIDE SEQUENCE [LARGE SCALE GENOMIC DNA]</scope>
    <source>
        <strain evidence="2 3">PPL201</strain>
    </source>
</reference>
<dbReference type="Pfam" id="PF18185">
    <property type="entry name" value="STALD"/>
    <property type="match status" value="1"/>
</dbReference>
<evidence type="ECO:0000313" key="3">
    <source>
        <dbReference type="Proteomes" id="UP001528850"/>
    </source>
</evidence>
<evidence type="ECO:0000259" key="1">
    <source>
        <dbReference type="Pfam" id="PF18185"/>
    </source>
</evidence>